<organism evidence="1 2">
    <name type="scientific">Vicia faba</name>
    <name type="common">Broad bean</name>
    <name type="synonym">Faba vulgaris</name>
    <dbReference type="NCBI Taxonomy" id="3906"/>
    <lineage>
        <taxon>Eukaryota</taxon>
        <taxon>Viridiplantae</taxon>
        <taxon>Streptophyta</taxon>
        <taxon>Embryophyta</taxon>
        <taxon>Tracheophyta</taxon>
        <taxon>Spermatophyta</taxon>
        <taxon>Magnoliopsida</taxon>
        <taxon>eudicotyledons</taxon>
        <taxon>Gunneridae</taxon>
        <taxon>Pentapetalae</taxon>
        <taxon>rosids</taxon>
        <taxon>fabids</taxon>
        <taxon>Fabales</taxon>
        <taxon>Fabaceae</taxon>
        <taxon>Papilionoideae</taxon>
        <taxon>50 kb inversion clade</taxon>
        <taxon>NPAAA clade</taxon>
        <taxon>Hologalegina</taxon>
        <taxon>IRL clade</taxon>
        <taxon>Fabeae</taxon>
        <taxon>Vicia</taxon>
    </lineage>
</organism>
<evidence type="ECO:0000313" key="2">
    <source>
        <dbReference type="Proteomes" id="UP001157006"/>
    </source>
</evidence>
<sequence>MNCYLHLFQPPPNSLNAQLHLHLHFSLHQKDHCKELRSSPCIHSPIRKSITKIIPWALLSSSFHNSSMIEESPCTFNSPLPQCNTFFIINLQLHPHL</sequence>
<reference evidence="1 2" key="1">
    <citation type="submission" date="2023-01" db="EMBL/GenBank/DDBJ databases">
        <authorList>
            <person name="Kreplak J."/>
        </authorList>
    </citation>
    <scope>NUCLEOTIDE SEQUENCE [LARGE SCALE GENOMIC DNA]</scope>
</reference>
<accession>A0AAV0ZMC8</accession>
<dbReference type="Proteomes" id="UP001157006">
    <property type="component" value="Chromosome 2"/>
</dbReference>
<name>A0AAV0ZMC8_VICFA</name>
<gene>
    <name evidence="1" type="ORF">VFH_II158040</name>
</gene>
<dbReference type="AlphaFoldDB" id="A0AAV0ZMC8"/>
<evidence type="ECO:0000313" key="1">
    <source>
        <dbReference type="EMBL" id="CAI8599071.1"/>
    </source>
</evidence>
<protein>
    <submittedName>
        <fullName evidence="1">Uncharacterized protein</fullName>
    </submittedName>
</protein>
<keyword evidence="2" id="KW-1185">Reference proteome</keyword>
<proteinExistence type="predicted"/>
<dbReference type="EMBL" id="OX451737">
    <property type="protein sequence ID" value="CAI8599071.1"/>
    <property type="molecule type" value="Genomic_DNA"/>
</dbReference>